<feature type="compositionally biased region" description="Basic and acidic residues" evidence="1">
    <location>
        <begin position="132"/>
        <end position="145"/>
    </location>
</feature>
<feature type="region of interest" description="Disordered" evidence="1">
    <location>
        <begin position="100"/>
        <end position="145"/>
    </location>
</feature>
<organism evidence="3 4">
    <name type="scientific">Hyaloscypha bicolor E</name>
    <dbReference type="NCBI Taxonomy" id="1095630"/>
    <lineage>
        <taxon>Eukaryota</taxon>
        <taxon>Fungi</taxon>
        <taxon>Dikarya</taxon>
        <taxon>Ascomycota</taxon>
        <taxon>Pezizomycotina</taxon>
        <taxon>Leotiomycetes</taxon>
        <taxon>Helotiales</taxon>
        <taxon>Hyaloscyphaceae</taxon>
        <taxon>Hyaloscypha</taxon>
        <taxon>Hyaloscypha bicolor</taxon>
    </lineage>
</organism>
<feature type="compositionally biased region" description="Polar residues" evidence="1">
    <location>
        <begin position="114"/>
        <end position="128"/>
    </location>
</feature>
<dbReference type="GeneID" id="36590258"/>
<dbReference type="RefSeq" id="XP_024726188.1">
    <property type="nucleotide sequence ID" value="XM_024882181.1"/>
</dbReference>
<dbReference type="OrthoDB" id="3548516at2759"/>
<evidence type="ECO:0008006" key="5">
    <source>
        <dbReference type="Google" id="ProtNLM"/>
    </source>
</evidence>
<evidence type="ECO:0000313" key="4">
    <source>
        <dbReference type="Proteomes" id="UP000235371"/>
    </source>
</evidence>
<evidence type="ECO:0000256" key="1">
    <source>
        <dbReference type="SAM" id="MobiDB-lite"/>
    </source>
</evidence>
<dbReference type="InParanoid" id="A0A2J6SEW5"/>
<dbReference type="AlphaFoldDB" id="A0A2J6SEW5"/>
<reference evidence="3 4" key="1">
    <citation type="submission" date="2016-04" db="EMBL/GenBank/DDBJ databases">
        <title>A degradative enzymes factory behind the ericoid mycorrhizal symbiosis.</title>
        <authorList>
            <consortium name="DOE Joint Genome Institute"/>
            <person name="Martino E."/>
            <person name="Morin E."/>
            <person name="Grelet G."/>
            <person name="Kuo A."/>
            <person name="Kohler A."/>
            <person name="Daghino S."/>
            <person name="Barry K."/>
            <person name="Choi C."/>
            <person name="Cichocki N."/>
            <person name="Clum A."/>
            <person name="Copeland A."/>
            <person name="Hainaut M."/>
            <person name="Haridas S."/>
            <person name="Labutti K."/>
            <person name="Lindquist E."/>
            <person name="Lipzen A."/>
            <person name="Khouja H.-R."/>
            <person name="Murat C."/>
            <person name="Ohm R."/>
            <person name="Olson A."/>
            <person name="Spatafora J."/>
            <person name="Veneault-Fourrey C."/>
            <person name="Henrissat B."/>
            <person name="Grigoriev I."/>
            <person name="Martin F."/>
            <person name="Perotto S."/>
        </authorList>
    </citation>
    <scope>NUCLEOTIDE SEQUENCE [LARGE SCALE GENOMIC DNA]</scope>
    <source>
        <strain evidence="3 4">E</strain>
    </source>
</reference>
<accession>A0A2J6SEW5</accession>
<keyword evidence="2" id="KW-1133">Transmembrane helix</keyword>
<evidence type="ECO:0000313" key="3">
    <source>
        <dbReference type="EMBL" id="PMD49284.1"/>
    </source>
</evidence>
<protein>
    <recommendedName>
        <fullName evidence="5">Copper transporter</fullName>
    </recommendedName>
</protein>
<keyword evidence="4" id="KW-1185">Reference proteome</keyword>
<proteinExistence type="predicted"/>
<dbReference type="Proteomes" id="UP000235371">
    <property type="component" value="Unassembled WGS sequence"/>
</dbReference>
<gene>
    <name evidence="3" type="ORF">K444DRAFT_622851</name>
</gene>
<feature type="transmembrane region" description="Helical" evidence="2">
    <location>
        <begin position="49"/>
        <end position="82"/>
    </location>
</feature>
<sequence length="145" mass="15382">MDAASSTSADLATTAYLSASSTPTPDAAVIASSFSWLSIKEVFVIVVLYMWYMFLFLACGVVIIGGIYLVCMGVLVLFGVVCEHGPKLYSKSKERLEKYRKSSMETDIEGQNAGGVTSQSDDPQTSGVENGEGSKAEAKLGSESV</sequence>
<keyword evidence="2" id="KW-0812">Transmembrane</keyword>
<dbReference type="EMBL" id="KZ613921">
    <property type="protein sequence ID" value="PMD49284.1"/>
    <property type="molecule type" value="Genomic_DNA"/>
</dbReference>
<keyword evidence="2" id="KW-0472">Membrane</keyword>
<name>A0A2J6SEW5_9HELO</name>
<evidence type="ECO:0000256" key="2">
    <source>
        <dbReference type="SAM" id="Phobius"/>
    </source>
</evidence>